<proteinExistence type="predicted"/>
<evidence type="ECO:0000313" key="2">
    <source>
        <dbReference type="EMBL" id="TPR53711.1"/>
    </source>
</evidence>
<protein>
    <submittedName>
        <fullName evidence="2">Uncharacterized protein</fullName>
    </submittedName>
</protein>
<dbReference type="RefSeq" id="WP_140914936.1">
    <property type="nucleotide sequence ID" value="NZ_VHHP01000005.1"/>
</dbReference>
<dbReference type="EMBL" id="VHHP01000005">
    <property type="protein sequence ID" value="TPR53711.1"/>
    <property type="molecule type" value="Genomic_DNA"/>
</dbReference>
<accession>A0ABY2YZN1</accession>
<keyword evidence="1" id="KW-0812">Transmembrane</keyword>
<dbReference type="Proteomes" id="UP000316851">
    <property type="component" value="Unassembled WGS sequence"/>
</dbReference>
<organism evidence="2 3">
    <name type="scientific">Metamycoplasma neophronis</name>
    <dbReference type="NCBI Taxonomy" id="872983"/>
    <lineage>
        <taxon>Bacteria</taxon>
        <taxon>Bacillati</taxon>
        <taxon>Mycoplasmatota</taxon>
        <taxon>Mycoplasmoidales</taxon>
        <taxon>Metamycoplasmataceae</taxon>
        <taxon>Metamycoplasma</taxon>
    </lineage>
</organism>
<keyword evidence="1" id="KW-1133">Transmembrane helix</keyword>
<comment type="caution">
    <text evidence="2">The sequence shown here is derived from an EMBL/GenBank/DDBJ whole genome shotgun (WGS) entry which is preliminary data.</text>
</comment>
<keyword evidence="1" id="KW-0472">Membrane</keyword>
<keyword evidence="3" id="KW-1185">Reference proteome</keyword>
<name>A0ABY2YZN1_9BACT</name>
<feature type="transmembrane region" description="Helical" evidence="1">
    <location>
        <begin position="44"/>
        <end position="64"/>
    </location>
</feature>
<reference evidence="2" key="1">
    <citation type="submission" date="2019-06" db="EMBL/GenBank/DDBJ databases">
        <title>Mycoplasma neophronis type strain whole genome sequence.</title>
        <authorList>
            <person name="Spergser J."/>
        </authorList>
    </citation>
    <scope>NUCLEOTIDE SEQUENCE [LARGE SCALE GENOMIC DNA]</scope>
    <source>
        <strain evidence="2">DSM 24097</strain>
    </source>
</reference>
<gene>
    <name evidence="2" type="ORF">FJR74_02310</name>
</gene>
<evidence type="ECO:0000256" key="1">
    <source>
        <dbReference type="SAM" id="Phobius"/>
    </source>
</evidence>
<sequence length="343" mass="39250">MGWQRKNNNDKWDTEVSNEVTVSDELRFKKTAEKVSKSKKTKRIVFWSLSAVVVAGVITLAVALPKNYVSLKLWNKNAVAFVGPETPVENLNWNKGNNIKVAGEPYSLMLKLLEKPTLENEILASLNIQINPNFKSELVNPMLDLIQRNALHFDVILTKKDDPNSQIIVRNFTIYTQSELGSERYNEASINKFNANHKIGPLASDNWELHYFTPIEFKPSSDNPNIVPKMQQIIDSVNSLDPSIYNYIDRGLILLNKSNTNRDYFSLFRDADLPFFFPFDVNGNLNLIKNPESGHYSVNFNAMFFSVASEKVTVGKNKYEYGIYTPYKTNNYKLSVVFNQPEK</sequence>
<evidence type="ECO:0000313" key="3">
    <source>
        <dbReference type="Proteomes" id="UP000316851"/>
    </source>
</evidence>